<dbReference type="InterPro" id="IPR032828">
    <property type="entry name" value="PolyA_RNA-bd"/>
</dbReference>
<evidence type="ECO:0000313" key="13">
    <source>
        <dbReference type="EMBL" id="MBB5336472.1"/>
    </source>
</evidence>
<sequence length="412" mass="47225">MTEDNFVKTITENNGEIYIVGGWVRDMIRNKPAKDKDYVVCKLTENLFCQLFPQAQKVGKSFPVFLLNINNKKCEIAFARTEEKKGLGYKGFTTIYTPSITIENDLWRRDTRMNSIALKLPERLIIDPFNGTDDINAKRIQATSIHFSEDPVRALRAARQAAELDFFVEESTLKLMYKCAEELQAEPGERIVNELKRALAAKKPTNFFIYLHKANLLQIIFPEIFALIGKTQPAFYHPEGDSFNHTMLALKQISQLTDNINTRFAALAHDLGKGLTPAAMLPHHYEHEETGLTALANWNKRTTLPKLWLNSAQFVIKEHMRAARLQKPAKIADMLAAIEKNPLGIDEFCKIIKVDNKELPNYLQDIHFILKLFHNINMSNCPAQLQGKQIADWLKNERTKLVNEYLHSKTLQ</sequence>
<dbReference type="GO" id="GO:0016787">
    <property type="term" value="F:hydrolase activity"/>
    <property type="evidence" value="ECO:0007669"/>
    <property type="project" value="UniProtKB-KW"/>
</dbReference>
<keyword evidence="2 11" id="KW-0808">Transferase</keyword>
<comment type="caution">
    <text evidence="13">The sequence shown here is derived from an EMBL/GenBank/DDBJ whole genome shotgun (WGS) entry which is preliminary data.</text>
</comment>
<dbReference type="GO" id="GO:0042245">
    <property type="term" value="P:RNA repair"/>
    <property type="evidence" value="ECO:0007669"/>
    <property type="project" value="UniProtKB-KW"/>
</dbReference>
<evidence type="ECO:0000256" key="4">
    <source>
        <dbReference type="ARBA" id="ARBA00022695"/>
    </source>
</evidence>
<evidence type="ECO:0000256" key="2">
    <source>
        <dbReference type="ARBA" id="ARBA00022679"/>
    </source>
</evidence>
<evidence type="ECO:0000259" key="12">
    <source>
        <dbReference type="PROSITE" id="PS51831"/>
    </source>
</evidence>
<keyword evidence="8" id="KW-0067">ATP-binding</keyword>
<dbReference type="CDD" id="cd05398">
    <property type="entry name" value="NT_ClassII-CCAase"/>
    <property type="match status" value="1"/>
</dbReference>
<dbReference type="EC" id="2.7.7.72" evidence="13"/>
<keyword evidence="5" id="KW-0479">Metal-binding</keyword>
<dbReference type="PROSITE" id="PS51831">
    <property type="entry name" value="HD"/>
    <property type="match status" value="1"/>
</dbReference>
<dbReference type="GO" id="GO:0003723">
    <property type="term" value="F:RNA binding"/>
    <property type="evidence" value="ECO:0007669"/>
    <property type="project" value="UniProtKB-KW"/>
</dbReference>
<dbReference type="EC" id="3.1.3.-" evidence="13"/>
<keyword evidence="10 11" id="KW-0694">RNA-binding</keyword>
<dbReference type="PANTHER" id="PTHR47545">
    <property type="entry name" value="MULTIFUNCTIONAL CCA PROTEIN"/>
    <property type="match status" value="1"/>
</dbReference>
<dbReference type="Proteomes" id="UP000559117">
    <property type="component" value="Unassembled WGS sequence"/>
</dbReference>
<dbReference type="Gene3D" id="1.10.3090.10">
    <property type="entry name" value="cca-adding enzyme, domain 2"/>
    <property type="match status" value="1"/>
</dbReference>
<dbReference type="EMBL" id="JACHFH010000018">
    <property type="protein sequence ID" value="MBB5336472.1"/>
    <property type="molecule type" value="Genomic_DNA"/>
</dbReference>
<comment type="similarity">
    <text evidence="11">Belongs to the tRNA nucleotidyltransferase/poly(A) polymerase family.</text>
</comment>
<dbReference type="InterPro" id="IPR002646">
    <property type="entry name" value="PolA_pol_head_dom"/>
</dbReference>
<keyword evidence="7" id="KW-0692">RNA repair</keyword>
<feature type="domain" description="HD" evidence="12">
    <location>
        <begin position="242"/>
        <end position="338"/>
    </location>
</feature>
<evidence type="ECO:0000256" key="11">
    <source>
        <dbReference type="RuleBase" id="RU003953"/>
    </source>
</evidence>
<dbReference type="RefSeq" id="WP_183861440.1">
    <property type="nucleotide sequence ID" value="NZ_JACHFH010000018.1"/>
</dbReference>
<dbReference type="InterPro" id="IPR012006">
    <property type="entry name" value="CCA_bact"/>
</dbReference>
<gene>
    <name evidence="13" type="ORF">HNR32_001621</name>
</gene>
<evidence type="ECO:0000256" key="10">
    <source>
        <dbReference type="ARBA" id="ARBA00022884"/>
    </source>
</evidence>
<reference evidence="13 14" key="1">
    <citation type="submission" date="2020-08" db="EMBL/GenBank/DDBJ databases">
        <title>Genomic Encyclopedia of Type Strains, Phase IV (KMG-IV): sequencing the most valuable type-strain genomes for metagenomic binning, comparative biology and taxonomic classification.</title>
        <authorList>
            <person name="Goeker M."/>
        </authorList>
    </citation>
    <scope>NUCLEOTIDE SEQUENCE [LARGE SCALE GENOMIC DNA]</scope>
    <source>
        <strain evidence="13 14">DSM 24661</strain>
    </source>
</reference>
<evidence type="ECO:0000256" key="8">
    <source>
        <dbReference type="ARBA" id="ARBA00022840"/>
    </source>
</evidence>
<dbReference type="EC" id="3.1.4.-" evidence="13"/>
<dbReference type="GO" id="GO:0005524">
    <property type="term" value="F:ATP binding"/>
    <property type="evidence" value="ECO:0007669"/>
    <property type="project" value="UniProtKB-KW"/>
</dbReference>
<accession>A0A840UQM6</accession>
<keyword evidence="6" id="KW-0547">Nucleotide-binding</keyword>
<evidence type="ECO:0000256" key="5">
    <source>
        <dbReference type="ARBA" id="ARBA00022723"/>
    </source>
</evidence>
<protein>
    <submittedName>
        <fullName evidence="13">tRNA nucleotidyltransferase (CCA-adding enzyme)</fullName>
        <ecNumber evidence="13">2.7.7.72</ecNumber>
        <ecNumber evidence="13">3.1.3.-</ecNumber>
        <ecNumber evidence="13">3.1.4.-</ecNumber>
    </submittedName>
</protein>
<dbReference type="PIRSF" id="PIRSF000813">
    <property type="entry name" value="CCA_bact"/>
    <property type="match status" value="1"/>
</dbReference>
<dbReference type="GO" id="GO:0046872">
    <property type="term" value="F:metal ion binding"/>
    <property type="evidence" value="ECO:0007669"/>
    <property type="project" value="UniProtKB-KW"/>
</dbReference>
<dbReference type="PANTHER" id="PTHR47545:SF1">
    <property type="entry name" value="MULTIFUNCTIONAL CCA PROTEIN"/>
    <property type="match status" value="1"/>
</dbReference>
<comment type="cofactor">
    <cofactor evidence="1">
        <name>Mg(2+)</name>
        <dbReference type="ChEBI" id="CHEBI:18420"/>
    </cofactor>
</comment>
<dbReference type="InterPro" id="IPR050124">
    <property type="entry name" value="tRNA_CCA-adding_enzyme"/>
</dbReference>
<evidence type="ECO:0000256" key="1">
    <source>
        <dbReference type="ARBA" id="ARBA00001946"/>
    </source>
</evidence>
<keyword evidence="9" id="KW-0460">Magnesium</keyword>
<proteinExistence type="inferred from homology"/>
<dbReference type="SUPFAM" id="SSF81301">
    <property type="entry name" value="Nucleotidyltransferase"/>
    <property type="match status" value="1"/>
</dbReference>
<keyword evidence="4 13" id="KW-0548">Nucleotidyltransferase</keyword>
<evidence type="ECO:0000313" key="14">
    <source>
        <dbReference type="Proteomes" id="UP000559117"/>
    </source>
</evidence>
<dbReference type="GO" id="GO:0004810">
    <property type="term" value="F:CCA tRNA nucleotidyltransferase activity"/>
    <property type="evidence" value="ECO:0007669"/>
    <property type="project" value="UniProtKB-EC"/>
</dbReference>
<keyword evidence="3" id="KW-0819">tRNA processing</keyword>
<dbReference type="InterPro" id="IPR006674">
    <property type="entry name" value="HD_domain"/>
</dbReference>
<dbReference type="AlphaFoldDB" id="A0A840UQM6"/>
<dbReference type="Gene3D" id="3.30.460.10">
    <property type="entry name" value="Beta Polymerase, domain 2"/>
    <property type="match status" value="1"/>
</dbReference>
<keyword evidence="13" id="KW-0378">Hydrolase</keyword>
<keyword evidence="14" id="KW-1185">Reference proteome</keyword>
<dbReference type="Pfam" id="PF12627">
    <property type="entry name" value="PolyA_pol_RNAbd"/>
    <property type="match status" value="1"/>
</dbReference>
<dbReference type="Pfam" id="PF01743">
    <property type="entry name" value="PolyA_pol"/>
    <property type="match status" value="1"/>
</dbReference>
<evidence type="ECO:0000256" key="9">
    <source>
        <dbReference type="ARBA" id="ARBA00022842"/>
    </source>
</evidence>
<dbReference type="Pfam" id="PF01966">
    <property type="entry name" value="HD"/>
    <property type="match status" value="1"/>
</dbReference>
<name>A0A840UQM6_9FIRM</name>
<dbReference type="InterPro" id="IPR043519">
    <property type="entry name" value="NT_sf"/>
</dbReference>
<evidence type="ECO:0000256" key="6">
    <source>
        <dbReference type="ARBA" id="ARBA00022741"/>
    </source>
</evidence>
<evidence type="ECO:0000256" key="7">
    <source>
        <dbReference type="ARBA" id="ARBA00022800"/>
    </source>
</evidence>
<dbReference type="SUPFAM" id="SSF81891">
    <property type="entry name" value="Poly A polymerase C-terminal region-like"/>
    <property type="match status" value="1"/>
</dbReference>
<organism evidence="13 14">
    <name type="scientific">Pectinatus brassicae</name>
    <dbReference type="NCBI Taxonomy" id="862415"/>
    <lineage>
        <taxon>Bacteria</taxon>
        <taxon>Bacillati</taxon>
        <taxon>Bacillota</taxon>
        <taxon>Negativicutes</taxon>
        <taxon>Selenomonadales</taxon>
        <taxon>Selenomonadaceae</taxon>
        <taxon>Pectinatus</taxon>
    </lineage>
</organism>
<evidence type="ECO:0000256" key="3">
    <source>
        <dbReference type="ARBA" id="ARBA00022694"/>
    </source>
</evidence>
<dbReference type="GO" id="GO:0001680">
    <property type="term" value="P:tRNA 3'-terminal CCA addition"/>
    <property type="evidence" value="ECO:0007669"/>
    <property type="project" value="InterPro"/>
</dbReference>